<proteinExistence type="predicted"/>
<organism evidence="1 2">
    <name type="scientific">Pistacia integerrima</name>
    <dbReference type="NCBI Taxonomy" id="434235"/>
    <lineage>
        <taxon>Eukaryota</taxon>
        <taxon>Viridiplantae</taxon>
        <taxon>Streptophyta</taxon>
        <taxon>Embryophyta</taxon>
        <taxon>Tracheophyta</taxon>
        <taxon>Spermatophyta</taxon>
        <taxon>Magnoliopsida</taxon>
        <taxon>eudicotyledons</taxon>
        <taxon>Gunneridae</taxon>
        <taxon>Pentapetalae</taxon>
        <taxon>rosids</taxon>
        <taxon>malvids</taxon>
        <taxon>Sapindales</taxon>
        <taxon>Anacardiaceae</taxon>
        <taxon>Pistacia</taxon>
    </lineage>
</organism>
<dbReference type="EMBL" id="CM047750">
    <property type="protein sequence ID" value="KAJ0007297.1"/>
    <property type="molecule type" value="Genomic_DNA"/>
</dbReference>
<reference evidence="2" key="1">
    <citation type="journal article" date="2023" name="G3 (Bethesda)">
        <title>Genome assembly and association tests identify interacting loci associated with vigor, precocity, and sex in interspecific pistachio rootstocks.</title>
        <authorList>
            <person name="Palmer W."/>
            <person name="Jacygrad E."/>
            <person name="Sagayaradj S."/>
            <person name="Cavanaugh K."/>
            <person name="Han R."/>
            <person name="Bertier L."/>
            <person name="Beede B."/>
            <person name="Kafkas S."/>
            <person name="Golino D."/>
            <person name="Preece J."/>
            <person name="Michelmore R."/>
        </authorList>
    </citation>
    <scope>NUCLEOTIDE SEQUENCE [LARGE SCALE GENOMIC DNA]</scope>
</reference>
<comment type="caution">
    <text evidence="1">The sequence shown here is derived from an EMBL/GenBank/DDBJ whole genome shotgun (WGS) entry which is preliminary data.</text>
</comment>
<gene>
    <name evidence="1" type="ORF">Pint_30382</name>
</gene>
<evidence type="ECO:0000313" key="2">
    <source>
        <dbReference type="Proteomes" id="UP001163603"/>
    </source>
</evidence>
<sequence length="272" mass="31204">MEAIIGPIIEALKCTGLPLCKYVRYYRKLYGNMKILKKRLGELNSRKEDVELRLSTECNMGKLPKVEVNNWLQNTERINEEVEDIERQVNKVKYFSRAHLGKLVDEKIKEVKEHHQNGAFESLVIDAPLTTGVVLPTTTLEGETTAKQNMNEIWELLMGDEVMKIGVCGMGGIGKTTIITHINNKLLKETNKFEKVIWVTVSQPLDLMKLQDQIAVALKEDLFRDEDKRIRAGKLWNMLEGRKIVLLLDDMWQAFILEEVGILNLQKIVDAN</sequence>
<accession>A0ACC0WYT2</accession>
<evidence type="ECO:0000313" key="1">
    <source>
        <dbReference type="EMBL" id="KAJ0007297.1"/>
    </source>
</evidence>
<name>A0ACC0WYT2_9ROSI</name>
<keyword evidence="2" id="KW-1185">Reference proteome</keyword>
<protein>
    <submittedName>
        <fullName evidence="1">Uncharacterized protein</fullName>
    </submittedName>
</protein>
<dbReference type="Proteomes" id="UP001163603">
    <property type="component" value="Chromosome 15"/>
</dbReference>